<dbReference type="Gene3D" id="3.40.50.300">
    <property type="entry name" value="P-loop containing nucleotide triphosphate hydrolases"/>
    <property type="match status" value="1"/>
</dbReference>
<sequence length="439" mass="49862">MSTIKEKGCVSMKIQAVLIDGFKNLSNVKISFDNITALVALNNFGKSNVLFGIDFGLAFIKATIEDKKEMMANSNLIPINCNMIGKNYKYEMEVSTDIHGQEYIVQYGFEFVWKNSEDMEPGIVSEFLKVKLNEKGQKYTQLINRTLDTALYKSSETGRCSSKIKVDSAELVANKLRAYDELYYAEIITKLNGMKIYMENNLDAKSFYQPDPIIRKGFENEMINADNLPRIIFNLKKQNPDKFELLKDVYFQLFPDIEDVIVKNFKINADESDQFPDDAPFVFTNSIYVLFVKDKNLANAVNFSMMSDGAKRVFMILTKIIVSSVSNISLIAIEEPENSVHPGLFQAYIQIISQLLDDCKVIITSHSPYIISYLNPSWIHVGMNRKPGVAEFFAFKKSGQKQLENDAAGFNMSMGDYLFSMLADSESNISDYLECDVDE</sequence>
<gene>
    <name evidence="3" type="ORF">DWY29_05340</name>
    <name evidence="2" type="ORF">ERS852392_00186</name>
</gene>
<evidence type="ECO:0000313" key="2">
    <source>
        <dbReference type="EMBL" id="CUN38013.1"/>
    </source>
</evidence>
<keyword evidence="3" id="KW-0547">Nucleotide-binding</keyword>
<dbReference type="InterPro" id="IPR014555">
    <property type="entry name" value="RecF-like"/>
</dbReference>
<dbReference type="Proteomes" id="UP000095395">
    <property type="component" value="Unassembled WGS sequence"/>
</dbReference>
<proteinExistence type="predicted"/>
<name>A0A173WEU8_9FIRM</name>
<dbReference type="GO" id="GO:0005524">
    <property type="term" value="F:ATP binding"/>
    <property type="evidence" value="ECO:0007669"/>
    <property type="project" value="UniProtKB-KW"/>
</dbReference>
<dbReference type="RefSeq" id="WP_055300875.1">
    <property type="nucleotide sequence ID" value="NZ_CYYR01000001.1"/>
</dbReference>
<reference evidence="3 5" key="2">
    <citation type="submission" date="2018-08" db="EMBL/GenBank/DDBJ databases">
        <title>A genome reference for cultivated species of the human gut microbiota.</title>
        <authorList>
            <person name="Zou Y."/>
            <person name="Xue W."/>
            <person name="Luo G."/>
        </authorList>
    </citation>
    <scope>NUCLEOTIDE SEQUENCE [LARGE SCALE GENOMIC DNA]</scope>
    <source>
        <strain evidence="3 5">AF24-4</strain>
    </source>
</reference>
<dbReference type="EMBL" id="QRUN01000004">
    <property type="protein sequence ID" value="RGR70095.1"/>
    <property type="molecule type" value="Genomic_DNA"/>
</dbReference>
<protein>
    <submittedName>
        <fullName evidence="3">ATP-binding protein</fullName>
    </submittedName>
    <submittedName>
        <fullName evidence="2">Predicted ATPase</fullName>
    </submittedName>
</protein>
<dbReference type="SUPFAM" id="SSF52540">
    <property type="entry name" value="P-loop containing nucleoside triphosphate hydrolases"/>
    <property type="match status" value="1"/>
</dbReference>
<reference evidence="2 4" key="1">
    <citation type="submission" date="2015-09" db="EMBL/GenBank/DDBJ databases">
        <authorList>
            <consortium name="Pathogen Informatics"/>
        </authorList>
    </citation>
    <scope>NUCLEOTIDE SEQUENCE [LARGE SCALE GENOMIC DNA]</scope>
    <source>
        <strain evidence="2 4">2789STDY5608835</strain>
    </source>
</reference>
<dbReference type="EMBL" id="CYYR01000001">
    <property type="protein sequence ID" value="CUN38013.1"/>
    <property type="molecule type" value="Genomic_DNA"/>
</dbReference>
<feature type="domain" description="Endonuclease GajA/Old nuclease/RecF-like AAA" evidence="1">
    <location>
        <begin position="12"/>
        <end position="371"/>
    </location>
</feature>
<accession>A0A173WEU8</accession>
<organism evidence="2 4">
    <name type="scientific">Roseburia inulinivorans</name>
    <dbReference type="NCBI Taxonomy" id="360807"/>
    <lineage>
        <taxon>Bacteria</taxon>
        <taxon>Bacillati</taxon>
        <taxon>Bacillota</taxon>
        <taxon>Clostridia</taxon>
        <taxon>Lachnospirales</taxon>
        <taxon>Lachnospiraceae</taxon>
        <taxon>Roseburia</taxon>
    </lineage>
</organism>
<evidence type="ECO:0000313" key="4">
    <source>
        <dbReference type="Proteomes" id="UP000095395"/>
    </source>
</evidence>
<dbReference type="Proteomes" id="UP000285820">
    <property type="component" value="Unassembled WGS sequence"/>
</dbReference>
<evidence type="ECO:0000313" key="5">
    <source>
        <dbReference type="Proteomes" id="UP000285820"/>
    </source>
</evidence>
<dbReference type="InterPro" id="IPR027417">
    <property type="entry name" value="P-loop_NTPase"/>
</dbReference>
<evidence type="ECO:0000313" key="3">
    <source>
        <dbReference type="EMBL" id="RGR70095.1"/>
    </source>
</evidence>
<dbReference type="PANTHER" id="PTHR43581">
    <property type="entry name" value="ATP/GTP PHOSPHATASE"/>
    <property type="match status" value="1"/>
</dbReference>
<dbReference type="AlphaFoldDB" id="A0A173WEU8"/>
<dbReference type="InterPro" id="IPR051396">
    <property type="entry name" value="Bact_Antivir_Def_Nuclease"/>
</dbReference>
<dbReference type="PIRSF" id="PIRSF029347">
    <property type="entry name" value="RecF"/>
    <property type="match status" value="1"/>
</dbReference>
<dbReference type="PANTHER" id="PTHR43581:SF4">
    <property type="entry name" value="ATP_GTP PHOSPHATASE"/>
    <property type="match status" value="1"/>
</dbReference>
<dbReference type="InterPro" id="IPR041685">
    <property type="entry name" value="AAA_GajA/Old/RecF-like"/>
</dbReference>
<keyword evidence="3" id="KW-0067">ATP-binding</keyword>
<evidence type="ECO:0000259" key="1">
    <source>
        <dbReference type="Pfam" id="PF13175"/>
    </source>
</evidence>
<dbReference type="Pfam" id="PF13175">
    <property type="entry name" value="AAA_15"/>
    <property type="match status" value="1"/>
</dbReference>